<feature type="non-terminal residue" evidence="15">
    <location>
        <position position="1"/>
    </location>
</feature>
<sequence length="53" mass="6293">KPYKCSECNKAFRQKTNLMRHQRTHTGEKPFKCSECDKCFTGKGQLIIHQRNH</sequence>
<dbReference type="PRINTS" id="PR00048">
    <property type="entry name" value="ZINCFINGER"/>
</dbReference>
<keyword evidence="11" id="KW-0804">Transcription</keyword>
<dbReference type="AlphaFoldDB" id="A0AAV7N821"/>
<dbReference type="GO" id="GO:0000978">
    <property type="term" value="F:RNA polymerase II cis-regulatory region sequence-specific DNA binding"/>
    <property type="evidence" value="ECO:0007669"/>
    <property type="project" value="TreeGrafter"/>
</dbReference>
<evidence type="ECO:0000256" key="3">
    <source>
        <dbReference type="ARBA" id="ARBA00022499"/>
    </source>
</evidence>
<evidence type="ECO:0000256" key="7">
    <source>
        <dbReference type="ARBA" id="ARBA00022833"/>
    </source>
</evidence>
<dbReference type="Gene3D" id="3.30.160.60">
    <property type="entry name" value="Classic Zinc Finger"/>
    <property type="match status" value="2"/>
</dbReference>
<dbReference type="FunFam" id="3.30.160.60:FF:001910">
    <property type="entry name" value="zinc finger protein 420 isoform X3"/>
    <property type="match status" value="1"/>
</dbReference>
<evidence type="ECO:0000256" key="13">
    <source>
        <dbReference type="PROSITE-ProRule" id="PRU00042"/>
    </source>
</evidence>
<evidence type="ECO:0000313" key="15">
    <source>
        <dbReference type="EMBL" id="KAJ1112193.1"/>
    </source>
</evidence>
<organism evidence="15 16">
    <name type="scientific">Pleurodeles waltl</name>
    <name type="common">Iberian ribbed newt</name>
    <dbReference type="NCBI Taxonomy" id="8319"/>
    <lineage>
        <taxon>Eukaryota</taxon>
        <taxon>Metazoa</taxon>
        <taxon>Chordata</taxon>
        <taxon>Craniata</taxon>
        <taxon>Vertebrata</taxon>
        <taxon>Euteleostomi</taxon>
        <taxon>Amphibia</taxon>
        <taxon>Batrachia</taxon>
        <taxon>Caudata</taxon>
        <taxon>Salamandroidea</taxon>
        <taxon>Salamandridae</taxon>
        <taxon>Pleurodelinae</taxon>
        <taxon>Pleurodeles</taxon>
    </lineage>
</organism>
<evidence type="ECO:0000256" key="10">
    <source>
        <dbReference type="ARBA" id="ARBA00023125"/>
    </source>
</evidence>
<dbReference type="InterPro" id="IPR013087">
    <property type="entry name" value="Znf_C2H2_type"/>
</dbReference>
<dbReference type="Pfam" id="PF13465">
    <property type="entry name" value="zf-H2C2_2"/>
    <property type="match status" value="1"/>
</dbReference>
<protein>
    <recommendedName>
        <fullName evidence="14">C2H2-type domain-containing protein</fullName>
    </recommendedName>
</protein>
<feature type="domain" description="C2H2-type" evidence="14">
    <location>
        <begin position="31"/>
        <end position="53"/>
    </location>
</feature>
<evidence type="ECO:0000256" key="6">
    <source>
        <dbReference type="ARBA" id="ARBA00022771"/>
    </source>
</evidence>
<evidence type="ECO:0000256" key="9">
    <source>
        <dbReference type="ARBA" id="ARBA00023015"/>
    </source>
</evidence>
<evidence type="ECO:0000256" key="2">
    <source>
        <dbReference type="ARBA" id="ARBA00004123"/>
    </source>
</evidence>
<keyword evidence="8" id="KW-0832">Ubl conjugation</keyword>
<dbReference type="SUPFAM" id="SSF57667">
    <property type="entry name" value="beta-beta-alpha zinc fingers"/>
    <property type="match status" value="1"/>
</dbReference>
<dbReference type="PANTHER" id="PTHR23226">
    <property type="entry name" value="ZINC FINGER AND SCAN DOMAIN-CONTAINING"/>
    <property type="match status" value="1"/>
</dbReference>
<reference evidence="15" key="1">
    <citation type="journal article" date="2022" name="bioRxiv">
        <title>Sequencing and chromosome-scale assembly of the giantPleurodeles waltlgenome.</title>
        <authorList>
            <person name="Brown T."/>
            <person name="Elewa A."/>
            <person name="Iarovenko S."/>
            <person name="Subramanian E."/>
            <person name="Araus A.J."/>
            <person name="Petzold A."/>
            <person name="Susuki M."/>
            <person name="Suzuki K.-i.T."/>
            <person name="Hayashi T."/>
            <person name="Toyoda A."/>
            <person name="Oliveira C."/>
            <person name="Osipova E."/>
            <person name="Leigh N.D."/>
            <person name="Simon A."/>
            <person name="Yun M.H."/>
        </authorList>
    </citation>
    <scope>NUCLEOTIDE SEQUENCE</scope>
    <source>
        <strain evidence="15">20211129_DDA</strain>
        <tissue evidence="15">Liver</tissue>
    </source>
</reference>
<accession>A0AAV7N821</accession>
<gene>
    <name evidence="15" type="ORF">NDU88_000461</name>
</gene>
<evidence type="ECO:0000256" key="8">
    <source>
        <dbReference type="ARBA" id="ARBA00022843"/>
    </source>
</evidence>
<keyword evidence="4" id="KW-0479">Metal-binding</keyword>
<keyword evidence="7" id="KW-0862">Zinc</keyword>
<evidence type="ECO:0000256" key="12">
    <source>
        <dbReference type="ARBA" id="ARBA00023242"/>
    </source>
</evidence>
<keyword evidence="6 13" id="KW-0863">Zinc-finger</keyword>
<dbReference type="GO" id="GO:0008270">
    <property type="term" value="F:zinc ion binding"/>
    <property type="evidence" value="ECO:0007669"/>
    <property type="project" value="UniProtKB-KW"/>
</dbReference>
<keyword evidence="5" id="KW-0677">Repeat</keyword>
<dbReference type="Proteomes" id="UP001066276">
    <property type="component" value="Chromosome 8"/>
</dbReference>
<keyword evidence="10" id="KW-0238">DNA-binding</keyword>
<evidence type="ECO:0000259" key="14">
    <source>
        <dbReference type="PROSITE" id="PS50157"/>
    </source>
</evidence>
<dbReference type="PROSITE" id="PS50157">
    <property type="entry name" value="ZINC_FINGER_C2H2_2"/>
    <property type="match status" value="2"/>
</dbReference>
<keyword evidence="16" id="KW-1185">Reference proteome</keyword>
<evidence type="ECO:0000256" key="4">
    <source>
        <dbReference type="ARBA" id="ARBA00022723"/>
    </source>
</evidence>
<name>A0AAV7N821_PLEWA</name>
<evidence type="ECO:0000256" key="1">
    <source>
        <dbReference type="ARBA" id="ARBA00003767"/>
    </source>
</evidence>
<dbReference type="GO" id="GO:0005634">
    <property type="term" value="C:nucleus"/>
    <property type="evidence" value="ECO:0007669"/>
    <property type="project" value="UniProtKB-SubCell"/>
</dbReference>
<feature type="domain" description="C2H2-type" evidence="14">
    <location>
        <begin position="3"/>
        <end position="30"/>
    </location>
</feature>
<evidence type="ECO:0000313" key="16">
    <source>
        <dbReference type="Proteomes" id="UP001066276"/>
    </source>
</evidence>
<dbReference type="InterPro" id="IPR036236">
    <property type="entry name" value="Znf_C2H2_sf"/>
</dbReference>
<dbReference type="FunFam" id="3.30.160.60:FF:000358">
    <property type="entry name" value="zinc finger protein 24"/>
    <property type="match status" value="1"/>
</dbReference>
<dbReference type="EMBL" id="JANPWB010000012">
    <property type="protein sequence ID" value="KAJ1112193.1"/>
    <property type="molecule type" value="Genomic_DNA"/>
</dbReference>
<comment type="function">
    <text evidence="1">May be involved in transcriptional regulation.</text>
</comment>
<dbReference type="SMART" id="SM00355">
    <property type="entry name" value="ZnF_C2H2"/>
    <property type="match status" value="2"/>
</dbReference>
<feature type="non-terminal residue" evidence="15">
    <location>
        <position position="53"/>
    </location>
</feature>
<evidence type="ECO:0000256" key="5">
    <source>
        <dbReference type="ARBA" id="ARBA00022737"/>
    </source>
</evidence>
<keyword evidence="3" id="KW-1017">Isopeptide bond</keyword>
<evidence type="ECO:0000256" key="11">
    <source>
        <dbReference type="ARBA" id="ARBA00023163"/>
    </source>
</evidence>
<proteinExistence type="predicted"/>
<dbReference type="GO" id="GO:0000981">
    <property type="term" value="F:DNA-binding transcription factor activity, RNA polymerase II-specific"/>
    <property type="evidence" value="ECO:0007669"/>
    <property type="project" value="TreeGrafter"/>
</dbReference>
<comment type="subcellular location">
    <subcellularLocation>
        <location evidence="2">Nucleus</location>
    </subcellularLocation>
</comment>
<dbReference type="PANTHER" id="PTHR23226:SF397">
    <property type="entry name" value="C2H2-TYPE DOMAIN-CONTAINING PROTEIN"/>
    <property type="match status" value="1"/>
</dbReference>
<comment type="caution">
    <text evidence="15">The sequence shown here is derived from an EMBL/GenBank/DDBJ whole genome shotgun (WGS) entry which is preliminary data.</text>
</comment>
<keyword evidence="12" id="KW-0539">Nucleus</keyword>
<dbReference type="PROSITE" id="PS00028">
    <property type="entry name" value="ZINC_FINGER_C2H2_1"/>
    <property type="match status" value="2"/>
</dbReference>
<keyword evidence="9" id="KW-0805">Transcription regulation</keyword>